<reference evidence="2 3" key="1">
    <citation type="submission" date="2012-06" db="EMBL/GenBank/DDBJ databases">
        <title>Finished plasmid 1 of genome of Microcoleus sp. PCC 7113.</title>
        <authorList>
            <consortium name="US DOE Joint Genome Institute"/>
            <person name="Gugger M."/>
            <person name="Coursin T."/>
            <person name="Rippka R."/>
            <person name="Tandeau De Marsac N."/>
            <person name="Huntemann M."/>
            <person name="Wei C.-L."/>
            <person name="Han J."/>
            <person name="Detter J.C."/>
            <person name="Han C."/>
            <person name="Tapia R."/>
            <person name="Chen A."/>
            <person name="Kyrpides N."/>
            <person name="Mavromatis K."/>
            <person name="Markowitz V."/>
            <person name="Szeto E."/>
            <person name="Ivanova N."/>
            <person name="Pagani I."/>
            <person name="Pati A."/>
            <person name="Goodwin L."/>
            <person name="Nordberg H.P."/>
            <person name="Cantor M.N."/>
            <person name="Hua S.X."/>
            <person name="Woyke T."/>
            <person name="Kerfeld C.A."/>
        </authorList>
    </citation>
    <scope>NUCLEOTIDE SEQUENCE [LARGE SCALE GENOMIC DNA]</scope>
    <source>
        <strain evidence="2 3">PCC 7113</strain>
        <plasmid evidence="2 3">pMIC7113.01</plasmid>
    </source>
</reference>
<dbReference type="InterPro" id="IPR043129">
    <property type="entry name" value="ATPase_NBD"/>
</dbReference>
<feature type="domain" description="Actin-like protein N-terminal" evidence="1">
    <location>
        <begin position="7"/>
        <end position="167"/>
    </location>
</feature>
<dbReference type="RefSeq" id="WP_015186193.1">
    <property type="nucleotide sequence ID" value="NC_019739.1"/>
</dbReference>
<evidence type="ECO:0000313" key="3">
    <source>
        <dbReference type="Proteomes" id="UP000010471"/>
    </source>
</evidence>
<organism evidence="2 3">
    <name type="scientific">Allocoleopsis franciscana PCC 7113</name>
    <dbReference type="NCBI Taxonomy" id="1173027"/>
    <lineage>
        <taxon>Bacteria</taxon>
        <taxon>Bacillati</taxon>
        <taxon>Cyanobacteriota</taxon>
        <taxon>Cyanophyceae</taxon>
        <taxon>Coleofasciculales</taxon>
        <taxon>Coleofasciculaceae</taxon>
        <taxon>Allocoleopsis</taxon>
        <taxon>Allocoleopsis franciscana</taxon>
    </lineage>
</organism>
<dbReference type="OrthoDB" id="528098at2"/>
<dbReference type="Gene3D" id="3.30.420.40">
    <property type="match status" value="2"/>
</dbReference>
<evidence type="ECO:0000313" key="2">
    <source>
        <dbReference type="EMBL" id="AFZ22067.1"/>
    </source>
</evidence>
<protein>
    <recommendedName>
        <fullName evidence="1">Actin-like protein N-terminal domain-containing protein</fullName>
    </recommendedName>
</protein>
<evidence type="ECO:0000259" key="1">
    <source>
        <dbReference type="Pfam" id="PF17989"/>
    </source>
</evidence>
<dbReference type="KEGG" id="mic:Mic7113_6487"/>
<geneLocation type="plasmid" evidence="2 3">
    <name>pMIC7113.01</name>
</geneLocation>
<dbReference type="EMBL" id="CP003631">
    <property type="protein sequence ID" value="AFZ22067.1"/>
    <property type="molecule type" value="Genomic_DNA"/>
</dbReference>
<dbReference type="InterPro" id="IPR040607">
    <property type="entry name" value="ALP_N"/>
</dbReference>
<dbReference type="Proteomes" id="UP000010471">
    <property type="component" value="Plasmid pMIC7113.01"/>
</dbReference>
<dbReference type="AlphaFoldDB" id="K9WRA9"/>
<dbReference type="SUPFAM" id="SSF53067">
    <property type="entry name" value="Actin-like ATPase domain"/>
    <property type="match status" value="1"/>
</dbReference>
<gene>
    <name evidence="2" type="ORF">Mic7113_6487</name>
</gene>
<sequence>MADLIVGFDVGASSTKIIYGLRVGEKPSLLRMPPEVIEVTHHTLETYKALNGIGIPQPEAEAWVEMGDRCVVVGSLAREFLADAGMHELKYERAVYKVMTALGVIKQRLNLPTKFSVALGVLLPYDEYPDRERFSARLKHLLKDYKFRGERLRVKLEHFECVPEGFGLAASRLKTKGSMWFKERSLSVCMFGHRNTSALVFTEGKLNSRLSTTSDLGFHQLIEKVRRLTSGQKSEVLTEAVFKAGSDITATNSAIASLARSHDEQFRTQETEEIVAAIATAREEYWERLKAWINVTVSTSMNEVILCGGGAIYFKNELEAYFKRTSTPTYWGHEIESLIVDVIFNSRSGTEPLAFRLIDVWGIFNKLKSSKEQVAA</sequence>
<dbReference type="Pfam" id="PF17989">
    <property type="entry name" value="ALP_N"/>
    <property type="match status" value="1"/>
</dbReference>
<name>K9WRA9_9CYAN</name>
<accession>K9WRA9</accession>
<keyword evidence="2" id="KW-0614">Plasmid</keyword>
<proteinExistence type="predicted"/>
<dbReference type="CDD" id="cd10227">
    <property type="entry name" value="ASKHA_NBD_ParM-like"/>
    <property type="match status" value="1"/>
</dbReference>
<dbReference type="HOGENOM" id="CLU_043016_0_0_3"/>
<keyword evidence="3" id="KW-1185">Reference proteome</keyword>